<sequence length="105" mass="11921">MCEAIRVSIQTAQFLKIDPEEASLMMIENSIQNSTNSNITLLETQNKFIPLQNVPVEVNSITVAPKIPPIMVRQADDLKDQLKTINNSFLTPKLLYLENYSKFSH</sequence>
<proteinExistence type="predicted"/>
<name>A0AAV4XVF8_CAEEX</name>
<evidence type="ECO:0000313" key="2">
    <source>
        <dbReference type="Proteomes" id="UP001054945"/>
    </source>
</evidence>
<dbReference type="AlphaFoldDB" id="A0AAV4XVF8"/>
<accession>A0AAV4XVF8</accession>
<dbReference type="Proteomes" id="UP001054945">
    <property type="component" value="Unassembled WGS sequence"/>
</dbReference>
<gene>
    <name evidence="1" type="ORF">CEXT_180361</name>
</gene>
<keyword evidence="2" id="KW-1185">Reference proteome</keyword>
<evidence type="ECO:0000313" key="1">
    <source>
        <dbReference type="EMBL" id="GIY99112.1"/>
    </source>
</evidence>
<reference evidence="1 2" key="1">
    <citation type="submission" date="2021-06" db="EMBL/GenBank/DDBJ databases">
        <title>Caerostris extrusa draft genome.</title>
        <authorList>
            <person name="Kono N."/>
            <person name="Arakawa K."/>
        </authorList>
    </citation>
    <scope>NUCLEOTIDE SEQUENCE [LARGE SCALE GENOMIC DNA]</scope>
</reference>
<comment type="caution">
    <text evidence="1">The sequence shown here is derived from an EMBL/GenBank/DDBJ whole genome shotgun (WGS) entry which is preliminary data.</text>
</comment>
<organism evidence="1 2">
    <name type="scientific">Caerostris extrusa</name>
    <name type="common">Bark spider</name>
    <name type="synonym">Caerostris bankana</name>
    <dbReference type="NCBI Taxonomy" id="172846"/>
    <lineage>
        <taxon>Eukaryota</taxon>
        <taxon>Metazoa</taxon>
        <taxon>Ecdysozoa</taxon>
        <taxon>Arthropoda</taxon>
        <taxon>Chelicerata</taxon>
        <taxon>Arachnida</taxon>
        <taxon>Araneae</taxon>
        <taxon>Araneomorphae</taxon>
        <taxon>Entelegynae</taxon>
        <taxon>Araneoidea</taxon>
        <taxon>Araneidae</taxon>
        <taxon>Caerostris</taxon>
    </lineage>
</organism>
<dbReference type="EMBL" id="BPLR01001006">
    <property type="protein sequence ID" value="GIY99112.1"/>
    <property type="molecule type" value="Genomic_DNA"/>
</dbReference>
<protein>
    <submittedName>
        <fullName evidence="1">Uncharacterized protein</fullName>
    </submittedName>
</protein>